<dbReference type="Proteomes" id="UP000663870">
    <property type="component" value="Unassembled WGS sequence"/>
</dbReference>
<evidence type="ECO:0000313" key="4">
    <source>
        <dbReference type="Proteomes" id="UP000663870"/>
    </source>
</evidence>
<dbReference type="Proteomes" id="UP000663854">
    <property type="component" value="Unassembled WGS sequence"/>
</dbReference>
<gene>
    <name evidence="2" type="ORF">JXQ802_LOCUS16239</name>
    <name evidence="3" type="ORF">JXQ802_LOCUS16601</name>
    <name evidence="1" type="ORF">PYM288_LOCUS12617</name>
</gene>
<evidence type="ECO:0000313" key="3">
    <source>
        <dbReference type="EMBL" id="CAF1049928.1"/>
    </source>
</evidence>
<proteinExistence type="predicted"/>
<evidence type="ECO:0000313" key="1">
    <source>
        <dbReference type="EMBL" id="CAF0960844.1"/>
    </source>
</evidence>
<comment type="caution">
    <text evidence="3">The sequence shown here is derived from an EMBL/GenBank/DDBJ whole genome shotgun (WGS) entry which is preliminary data.</text>
</comment>
<dbReference type="EMBL" id="CAJNOH010000237">
    <property type="protein sequence ID" value="CAF0960844.1"/>
    <property type="molecule type" value="Genomic_DNA"/>
</dbReference>
<dbReference type="AlphaFoldDB" id="A0A814KE88"/>
<evidence type="ECO:0000313" key="2">
    <source>
        <dbReference type="EMBL" id="CAF1042805.1"/>
    </source>
</evidence>
<sequence>MERRLVLNNRTNNEITDNDMCGWFHQQLKYYKCRRVPSKNSNNNKPIFYLFFRKEEETYAALRAAKSIKGISLVRYHPSIHMDSESPFRPFPPKQIINLSRYAFSNRLNKFDNVMNALMSIVSPMPTVVIQLPVDHGQNVAINFICIHDEECNGGTITQETSDIKDHTFDVKEENNFDDEIIADILHNDINMYTSPLSPISGEPSEYQESCELCFSEDEEEEEEESDEFYIESFSDINALIMYLKEGIIVD</sequence>
<organism evidence="3 4">
    <name type="scientific">Rotaria sordida</name>
    <dbReference type="NCBI Taxonomy" id="392033"/>
    <lineage>
        <taxon>Eukaryota</taxon>
        <taxon>Metazoa</taxon>
        <taxon>Spiralia</taxon>
        <taxon>Gnathifera</taxon>
        <taxon>Rotifera</taxon>
        <taxon>Eurotatoria</taxon>
        <taxon>Bdelloidea</taxon>
        <taxon>Philodinida</taxon>
        <taxon>Philodinidae</taxon>
        <taxon>Rotaria</taxon>
    </lineage>
</organism>
<dbReference type="EMBL" id="CAJNOL010000390">
    <property type="protein sequence ID" value="CAF1042805.1"/>
    <property type="molecule type" value="Genomic_DNA"/>
</dbReference>
<keyword evidence="4" id="KW-1185">Reference proteome</keyword>
<name>A0A814KE88_9BILA</name>
<protein>
    <submittedName>
        <fullName evidence="3">Uncharacterized protein</fullName>
    </submittedName>
</protein>
<accession>A0A814KE88</accession>
<dbReference type="EMBL" id="CAJNOL010000406">
    <property type="protein sequence ID" value="CAF1049928.1"/>
    <property type="molecule type" value="Genomic_DNA"/>
</dbReference>
<reference evidence="3" key="1">
    <citation type="submission" date="2021-02" db="EMBL/GenBank/DDBJ databases">
        <authorList>
            <person name="Nowell W R."/>
        </authorList>
    </citation>
    <scope>NUCLEOTIDE SEQUENCE</scope>
</reference>